<dbReference type="FunFam" id="3.60.150.10:FF:000001">
    <property type="entry name" value="Chorismate synthase"/>
    <property type="match status" value="1"/>
</dbReference>
<evidence type="ECO:0000313" key="18">
    <source>
        <dbReference type="EMBL" id="SUI01802.1"/>
    </source>
</evidence>
<keyword evidence="8 15" id="KW-0808">Transferase</keyword>
<evidence type="ECO:0000256" key="14">
    <source>
        <dbReference type="HAMAP-Rule" id="MF_00300"/>
    </source>
</evidence>
<evidence type="ECO:0000256" key="10">
    <source>
        <dbReference type="ARBA" id="ARBA00022827"/>
    </source>
</evidence>
<proteinExistence type="inferred from homology"/>
<dbReference type="PANTHER" id="PTHR47806:SF1">
    <property type="entry name" value="RIBOSOMAL PROTEIN UL3 GLUTAMINE METHYLTRANSFERASE"/>
    <property type="match status" value="1"/>
</dbReference>
<dbReference type="GO" id="GO:0009073">
    <property type="term" value="P:aromatic amino acid family biosynthetic process"/>
    <property type="evidence" value="ECO:0007669"/>
    <property type="project" value="UniProtKB-KW"/>
</dbReference>
<evidence type="ECO:0000256" key="8">
    <source>
        <dbReference type="ARBA" id="ARBA00022679"/>
    </source>
</evidence>
<dbReference type="PROSITE" id="PS00788">
    <property type="entry name" value="CHORISMATE_SYNTHASE_2"/>
    <property type="match status" value="1"/>
</dbReference>
<keyword evidence="9 15" id="KW-0949">S-adenosyl-L-methionine</keyword>
<dbReference type="NCBIfam" id="NF003793">
    <property type="entry name" value="PRK05382.1"/>
    <property type="match status" value="1"/>
</dbReference>
<evidence type="ECO:0000256" key="16">
    <source>
        <dbReference type="RuleBase" id="RU000605"/>
    </source>
</evidence>
<comment type="similarity">
    <text evidence="2 14 16">Belongs to the chorismate synthase family.</text>
</comment>
<dbReference type="UniPathway" id="UPA00053">
    <property type="reaction ID" value="UER00090"/>
</dbReference>
<dbReference type="InterPro" id="IPR004556">
    <property type="entry name" value="HemK-like"/>
</dbReference>
<dbReference type="Gene3D" id="3.40.50.150">
    <property type="entry name" value="Vaccinia Virus protein VP39"/>
    <property type="match status" value="1"/>
</dbReference>
<dbReference type="HAMAP" id="MF_02125">
    <property type="entry name" value="L3_methyltr_PrmB"/>
    <property type="match status" value="1"/>
</dbReference>
<comment type="cofactor">
    <cofactor evidence="14 16">
        <name>FMNH2</name>
        <dbReference type="ChEBI" id="CHEBI:57618"/>
    </cofactor>
    <text evidence="14 16">Reduced FMN (FMNH(2)).</text>
</comment>
<comment type="function">
    <text evidence="14">Catalyzes the anti-1,4-elimination of the C-3 phosphate and the C-6 proR hydrogen from 5-enolpyruvylshikimate-3-phosphate (EPSP) to yield chorismate, which is the branch point compound that serves as the starting substrate for the three terminal pathways of aromatic amino acid biosynthesis. This reaction introduces a second double bond into the aromatic ring system.</text>
</comment>
<evidence type="ECO:0000256" key="13">
    <source>
        <dbReference type="ARBA" id="ARBA00023239"/>
    </source>
</evidence>
<dbReference type="Gene3D" id="1.10.8.10">
    <property type="entry name" value="DNA helicase RuvA subunit, C-terminal domain"/>
    <property type="match status" value="1"/>
</dbReference>
<evidence type="ECO:0000256" key="11">
    <source>
        <dbReference type="ARBA" id="ARBA00022857"/>
    </source>
</evidence>
<comment type="subunit">
    <text evidence="3 14">Homotetramer.</text>
</comment>
<dbReference type="SUPFAM" id="SSF103263">
    <property type="entry name" value="Chorismate synthase, AroC"/>
    <property type="match status" value="1"/>
</dbReference>
<dbReference type="Proteomes" id="UP000254220">
    <property type="component" value="Unassembled WGS sequence"/>
</dbReference>
<comment type="catalytic activity">
    <reaction evidence="14 16">
        <text>5-O-(1-carboxyvinyl)-3-phosphoshikimate = chorismate + phosphate</text>
        <dbReference type="Rhea" id="RHEA:21020"/>
        <dbReference type="ChEBI" id="CHEBI:29748"/>
        <dbReference type="ChEBI" id="CHEBI:43474"/>
        <dbReference type="ChEBI" id="CHEBI:57701"/>
        <dbReference type="EC" id="4.2.3.5"/>
    </reaction>
</comment>
<evidence type="ECO:0000256" key="1">
    <source>
        <dbReference type="ARBA" id="ARBA00005044"/>
    </source>
</evidence>
<evidence type="ECO:0000256" key="4">
    <source>
        <dbReference type="ARBA" id="ARBA00022603"/>
    </source>
</evidence>
<dbReference type="PROSITE" id="PS00092">
    <property type="entry name" value="N6_MTASE"/>
    <property type="match status" value="1"/>
</dbReference>
<dbReference type="Pfam" id="PF05175">
    <property type="entry name" value="MTS"/>
    <property type="match status" value="1"/>
</dbReference>
<evidence type="ECO:0000256" key="9">
    <source>
        <dbReference type="ARBA" id="ARBA00022691"/>
    </source>
</evidence>
<dbReference type="GO" id="GO:0003676">
    <property type="term" value="F:nucleic acid binding"/>
    <property type="evidence" value="ECO:0007669"/>
    <property type="project" value="InterPro"/>
</dbReference>
<feature type="binding site" evidence="14">
    <location>
        <position position="600"/>
    </location>
    <ligand>
        <name>FMN</name>
        <dbReference type="ChEBI" id="CHEBI:58210"/>
    </ligand>
</feature>
<evidence type="ECO:0000256" key="2">
    <source>
        <dbReference type="ARBA" id="ARBA00008014"/>
    </source>
</evidence>
<keyword evidence="7 14" id="KW-0288">FMN</keyword>
<dbReference type="InterPro" id="IPR000453">
    <property type="entry name" value="Chorismate_synth"/>
</dbReference>
<reference evidence="18 19" key="1">
    <citation type="submission" date="2018-06" db="EMBL/GenBank/DDBJ databases">
        <authorList>
            <consortium name="Pathogen Informatics"/>
            <person name="Doyle S."/>
        </authorList>
    </citation>
    <scope>NUCLEOTIDE SEQUENCE [LARGE SCALE GENOMIC DNA]</scope>
    <source>
        <strain evidence="18 19">NCTC12420</strain>
    </source>
</reference>
<gene>
    <name evidence="14 18" type="primary">aroC</name>
    <name evidence="15" type="synonym">prmB</name>
    <name evidence="18" type="ORF">NCTC12420_01529</name>
</gene>
<protein>
    <recommendedName>
        <fullName evidence="14 15">Multifunctional fusion protein</fullName>
    </recommendedName>
    <domain>
        <recommendedName>
            <fullName evidence="14">Chorismate synthase</fullName>
            <shortName evidence="14">CS</shortName>
            <ecNumber evidence="14">4.2.3.5</ecNumber>
        </recommendedName>
        <alternativeName>
            <fullName evidence="14">5-enolpyruvylshikimate-3-phosphate phospholyase</fullName>
        </alternativeName>
    </domain>
    <domain>
        <recommendedName>
            <fullName evidence="15">Ribosomal protein uL3 glutamine methyltransferase</fullName>
            <shortName evidence="15">uL3 MTase</shortName>
            <ecNumber evidence="15">2.1.1.298</ecNumber>
        </recommendedName>
        <alternativeName>
            <fullName evidence="15">N5-glutamine methyltransferase PrmB</fullName>
        </alternativeName>
    </domain>
</protein>
<feature type="domain" description="Methyltransferase small" evidence="17">
    <location>
        <begin position="132"/>
        <end position="215"/>
    </location>
</feature>
<dbReference type="InterPro" id="IPR029063">
    <property type="entry name" value="SAM-dependent_MTases_sf"/>
</dbReference>
<comment type="pathway">
    <text evidence="1 14 16">Metabolic intermediate biosynthesis; chorismate biosynthesis; chorismate from D-erythrose 4-phosphate and phosphoenolpyruvate: step 7/7.</text>
</comment>
<evidence type="ECO:0000256" key="12">
    <source>
        <dbReference type="ARBA" id="ARBA00023141"/>
    </source>
</evidence>
<keyword evidence="5 14" id="KW-0028">Amino-acid biosynthesis</keyword>
<dbReference type="GO" id="GO:0005829">
    <property type="term" value="C:cytosol"/>
    <property type="evidence" value="ECO:0007669"/>
    <property type="project" value="TreeGrafter"/>
</dbReference>
<evidence type="ECO:0000259" key="17">
    <source>
        <dbReference type="Pfam" id="PF05175"/>
    </source>
</evidence>
<dbReference type="NCBIfam" id="TIGR03533">
    <property type="entry name" value="L3_gln_methyl"/>
    <property type="match status" value="1"/>
</dbReference>
<comment type="similarity">
    <text evidence="15">Belongs to the protein N5-glutamine methyltransferase family. PrmB subfamily.</text>
</comment>
<dbReference type="HAMAP" id="MF_00300">
    <property type="entry name" value="Chorismate_synth"/>
    <property type="match status" value="1"/>
</dbReference>
<dbReference type="Gene3D" id="3.60.150.10">
    <property type="entry name" value="Chorismate synthase AroC"/>
    <property type="match status" value="1"/>
</dbReference>
<dbReference type="GO" id="GO:0032259">
    <property type="term" value="P:methylation"/>
    <property type="evidence" value="ECO:0007669"/>
    <property type="project" value="UniProtKB-KW"/>
</dbReference>
<dbReference type="InterPro" id="IPR020541">
    <property type="entry name" value="Chorismate_synthase_CS"/>
</dbReference>
<dbReference type="InterPro" id="IPR017127">
    <property type="entry name" value="Ribosome_uL3_MTase"/>
</dbReference>
<dbReference type="SUPFAM" id="SSF53335">
    <property type="entry name" value="S-adenosyl-L-methionine-dependent methyltransferases"/>
    <property type="match status" value="1"/>
</dbReference>
<dbReference type="NCBIfam" id="TIGR00536">
    <property type="entry name" value="hemK_fam"/>
    <property type="match status" value="1"/>
</dbReference>
<feature type="binding site" evidence="14">
    <location>
        <position position="376"/>
    </location>
    <ligand>
        <name>NADP(+)</name>
        <dbReference type="ChEBI" id="CHEBI:58349"/>
    </ligand>
</feature>
<dbReference type="InterPro" id="IPR035904">
    <property type="entry name" value="Chorismate_synth_AroC_sf"/>
</dbReference>
<keyword evidence="10 14" id="KW-0274">FAD</keyword>
<keyword evidence="4 15" id="KW-0489">Methyltransferase</keyword>
<accession>A0A379XP55</accession>
<dbReference type="FunFam" id="1.10.8.10:FF:000022">
    <property type="entry name" value="50S ribosomal protein L3 glutamine methyltransferase"/>
    <property type="match status" value="1"/>
</dbReference>
<evidence type="ECO:0000313" key="19">
    <source>
        <dbReference type="Proteomes" id="UP000254220"/>
    </source>
</evidence>
<dbReference type="NCBIfam" id="TIGR00033">
    <property type="entry name" value="aroC"/>
    <property type="match status" value="1"/>
</dbReference>
<dbReference type="AlphaFoldDB" id="A0A379XP55"/>
<dbReference type="EMBL" id="UGYB01000001">
    <property type="protein sequence ID" value="SUI01802.1"/>
    <property type="molecule type" value="Genomic_DNA"/>
</dbReference>
<evidence type="ECO:0000256" key="7">
    <source>
        <dbReference type="ARBA" id="ARBA00022643"/>
    </source>
</evidence>
<feature type="binding site" evidence="14">
    <location>
        <begin position="447"/>
        <end position="449"/>
    </location>
    <ligand>
        <name>FMN</name>
        <dbReference type="ChEBI" id="CHEBI:58210"/>
    </ligand>
</feature>
<dbReference type="EC" id="2.1.1.298" evidence="15"/>
<sequence>MDKIFVDEAVSELHTIQDMLRWAVSRFSAANIWYGHGTDNPWDEAVQLVLPSLYLPLDIPEDMRTARLTSSEKHRIVERVIRRINERIPVAYLTNKAWFCGHEFYVDERVLVPRSPIGELINNHFAGLISQQPKYILDMCTGSGCIAIACAYAFPDAEVDAVDISPDALAVAEHNIEDHGLIHHVTPIRSDLFRDLPKVQYDLIVTNPPYVDAEDMSDLPNEYRHEPELGLASGTDGLKLTRRILGNAPDYLSDDGVLICEVGNSMVHLMEQYPDVPFTWLEFDNGGDGVFMLTKAQLLAAVNISTFIKIKHANDNNDNGAVMAGNTIGQLFRVTTFGESHGLALGCIVDGVPPGIPLTEADLQHDLDRRRPGTSRYTTQRREPDQVKILSGVFDGVTTGTSIGLLIENTDQRSQDYSAIKDVFRPGHADYTYEQKYGLRDYRGGGRSSARETAMRVAAGAIAKKYLAEKFGIEIRGCLTQMGDIPLEIKDWRQVELNPFFCPDADKLDALDELMRALKKEGDSIGAKVTVMASGVPAGLGEPVFDRLDADIAHALMSINAVKGVEIGEGFNVVALRGSQNRDEITVQGFQSNHAGGILGGISSGQHIVAHMALKPTSSITVPGRTINRMGEEVEMITKGRHDPCVGIRAVPIAEAMLAIVLMDHLLRHRAQNADVKTEIPRW</sequence>
<evidence type="ECO:0000256" key="3">
    <source>
        <dbReference type="ARBA" id="ARBA00011881"/>
    </source>
</evidence>
<evidence type="ECO:0000256" key="15">
    <source>
        <dbReference type="HAMAP-Rule" id="MF_02125"/>
    </source>
</evidence>
<keyword evidence="12 14" id="KW-0057">Aromatic amino acid biosynthesis</keyword>
<dbReference type="InterPro" id="IPR002052">
    <property type="entry name" value="DNA_methylase_N6_adenine_CS"/>
</dbReference>
<dbReference type="GO" id="GO:0008652">
    <property type="term" value="P:amino acid biosynthetic process"/>
    <property type="evidence" value="ECO:0007669"/>
    <property type="project" value="UniProtKB-KW"/>
</dbReference>
<dbReference type="Pfam" id="PF01264">
    <property type="entry name" value="Chorismate_synt"/>
    <property type="match status" value="1"/>
</dbReference>
<dbReference type="CDD" id="cd02440">
    <property type="entry name" value="AdoMet_MTases"/>
    <property type="match status" value="1"/>
</dbReference>
<dbReference type="PANTHER" id="PTHR47806">
    <property type="entry name" value="50S RIBOSOMAL PROTEIN L3 GLUTAMINE METHYLTRANSFERASE"/>
    <property type="match status" value="1"/>
</dbReference>
<feature type="binding site" evidence="14">
    <location>
        <position position="641"/>
    </location>
    <ligand>
        <name>FMN</name>
        <dbReference type="ChEBI" id="CHEBI:58210"/>
    </ligand>
</feature>
<dbReference type="PROSITE" id="PS00789">
    <property type="entry name" value="CHORISMATE_SYNTHASE_3"/>
    <property type="match status" value="1"/>
</dbReference>
<dbReference type="PROSITE" id="PS00787">
    <property type="entry name" value="CHORISMATE_SYNTHASE_1"/>
    <property type="match status" value="1"/>
</dbReference>
<dbReference type="InterPro" id="IPR007848">
    <property type="entry name" value="Small_mtfrase_dom"/>
</dbReference>
<keyword evidence="13 14" id="KW-0456">Lyase</keyword>
<evidence type="ECO:0000256" key="6">
    <source>
        <dbReference type="ARBA" id="ARBA00022630"/>
    </source>
</evidence>
<comment type="catalytic activity">
    <reaction evidence="15">
        <text>L-glutaminyl-[ribosomal protein uL3] + S-adenosyl-L-methionine = N(5)-methyl-L-glutaminyl-[ribosomal protein uL3] + S-adenosyl-L-homocysteine + H(+)</text>
        <dbReference type="Rhea" id="RHEA:45020"/>
        <dbReference type="Rhea" id="RHEA-COMP:11063"/>
        <dbReference type="Rhea" id="RHEA-COMP:11064"/>
        <dbReference type="ChEBI" id="CHEBI:15378"/>
        <dbReference type="ChEBI" id="CHEBI:30011"/>
        <dbReference type="ChEBI" id="CHEBI:57856"/>
        <dbReference type="ChEBI" id="CHEBI:59789"/>
        <dbReference type="ChEBI" id="CHEBI:61891"/>
        <dbReference type="EC" id="2.1.1.298"/>
    </reaction>
</comment>
<name>A0A379XP55_SALER</name>
<feature type="binding site" evidence="14">
    <location>
        <begin position="615"/>
        <end position="619"/>
    </location>
    <ligand>
        <name>FMN</name>
        <dbReference type="ChEBI" id="CHEBI:58210"/>
    </ligand>
</feature>
<dbReference type="FunFam" id="3.40.50.150:FF:000042">
    <property type="entry name" value="50S ribosomal protein L3 glutamine methyltransferase"/>
    <property type="match status" value="1"/>
</dbReference>
<organism evidence="18 19">
    <name type="scientific">Salmonella enterica subsp. indica</name>
    <dbReference type="NCBI Taxonomy" id="59207"/>
    <lineage>
        <taxon>Bacteria</taxon>
        <taxon>Pseudomonadati</taxon>
        <taxon>Pseudomonadota</taxon>
        <taxon>Gammaproteobacteria</taxon>
        <taxon>Enterobacterales</taxon>
        <taxon>Enterobacteriaceae</taxon>
        <taxon>Salmonella</taxon>
    </lineage>
</organism>
<feature type="binding site" evidence="14">
    <location>
        <position position="370"/>
    </location>
    <ligand>
        <name>NADP(+)</name>
        <dbReference type="ChEBI" id="CHEBI:58349"/>
    </ligand>
</feature>
<dbReference type="CDD" id="cd07304">
    <property type="entry name" value="Chorismate_synthase"/>
    <property type="match status" value="1"/>
</dbReference>
<comment type="function">
    <text evidence="15">Specifically methylates ribosomal protein uL3 on 'Gln-150'.</text>
</comment>
<dbReference type="EC" id="4.2.3.5" evidence="14"/>
<dbReference type="GO" id="GO:0009423">
    <property type="term" value="P:chorismate biosynthetic process"/>
    <property type="evidence" value="ECO:0007669"/>
    <property type="project" value="UniProtKB-UniRule"/>
</dbReference>
<dbReference type="GO" id="GO:0036009">
    <property type="term" value="F:protein-glutamine N-methyltransferase activity"/>
    <property type="evidence" value="ECO:0007669"/>
    <property type="project" value="UniProtKB-UniRule"/>
</dbReference>
<dbReference type="GO" id="GO:0004107">
    <property type="term" value="F:chorismate synthase activity"/>
    <property type="evidence" value="ECO:0007669"/>
    <property type="project" value="UniProtKB-UniRule"/>
</dbReference>
<evidence type="ECO:0000256" key="5">
    <source>
        <dbReference type="ARBA" id="ARBA00022605"/>
    </source>
</evidence>
<keyword evidence="11 14" id="KW-0521">NADP</keyword>
<feature type="binding site" evidence="14">
    <location>
        <begin position="560"/>
        <end position="561"/>
    </location>
    <ligand>
        <name>FMN</name>
        <dbReference type="ChEBI" id="CHEBI:58210"/>
    </ligand>
</feature>
<keyword evidence="6 14" id="KW-0285">Flavoprotein</keyword>